<comment type="caution">
    <text evidence="8">The sequence shown here is derived from an EMBL/GenBank/DDBJ whole genome shotgun (WGS) entry which is preliminary data.</text>
</comment>
<dbReference type="CDD" id="cd11386">
    <property type="entry name" value="MCP_signal"/>
    <property type="match status" value="1"/>
</dbReference>
<dbReference type="RefSeq" id="WP_017104277.1">
    <property type="nucleotide sequence ID" value="NZ_AJZO02000184.1"/>
</dbReference>
<evidence type="ECO:0000256" key="2">
    <source>
        <dbReference type="ARBA" id="ARBA00023224"/>
    </source>
</evidence>
<evidence type="ECO:0000256" key="1">
    <source>
        <dbReference type="ARBA" id="ARBA00004370"/>
    </source>
</evidence>
<dbReference type="Pfam" id="PF00015">
    <property type="entry name" value="MCPsignal"/>
    <property type="match status" value="1"/>
</dbReference>
<dbReference type="Gene3D" id="3.30.450.20">
    <property type="entry name" value="PAS domain"/>
    <property type="match status" value="2"/>
</dbReference>
<dbReference type="SMART" id="SM00283">
    <property type="entry name" value="MA"/>
    <property type="match status" value="1"/>
</dbReference>
<evidence type="ECO:0000256" key="5">
    <source>
        <dbReference type="SAM" id="MobiDB-lite"/>
    </source>
</evidence>
<evidence type="ECO:0000256" key="4">
    <source>
        <dbReference type="PROSITE-ProRule" id="PRU00284"/>
    </source>
</evidence>
<evidence type="ECO:0000256" key="3">
    <source>
        <dbReference type="ARBA" id="ARBA00029447"/>
    </source>
</evidence>
<keyword evidence="6" id="KW-0812">Transmembrane</keyword>
<proteinExistence type="inferred from homology"/>
<feature type="region of interest" description="Disordered" evidence="5">
    <location>
        <begin position="362"/>
        <end position="381"/>
    </location>
</feature>
<evidence type="ECO:0000256" key="6">
    <source>
        <dbReference type="SAM" id="Phobius"/>
    </source>
</evidence>
<accession>A0ABX3B5V7</accession>
<comment type="similarity">
    <text evidence="3">Belongs to the methyl-accepting chemotaxis (MCP) protein family.</text>
</comment>
<keyword evidence="2 4" id="KW-0807">Transducer</keyword>
<feature type="transmembrane region" description="Helical" evidence="6">
    <location>
        <begin position="280"/>
        <end position="302"/>
    </location>
</feature>
<sequence length="631" mass="68988">MTVKNKIMLTISGLICLTILVISTIGYFEFKSATTDDYRHNLSTKSFLVAKAVEGKMEAYFGALESISTSIHTDRSGNIMINPMLLKMMTNSKESLGVLNIYIGLPDGKTYDVKNQGIIPNFNAKQKQREWFNLGFSGAKRSVTNPYLATTGHLTMSVVIPFKARGETKAVIGLSLKMSDITDYINELSEEPNLFVSRQDGFLVAASYEDFIGKNIYDLRPSYREHGSKMTSEHSYNVPDKGDFYVVSSQIESLGWNTWAWASWDDIEAPSNAMVKINTVVGLIFAVMATGITFLLVTRLMYRPIGGEPQYIEALVSRISAGDLTNIPKLNGDETGIYRSTLEMAGNLQGIIGNIEQSSNSLSSQSSSLETSSNQLSTSSEEQMMQLEQVATAMNQMTATVAEVAQNAMQASSSSSNEASLSSQSGLETVGDMNQQISLLVTNIEQVQDSILGVEKETQNVGSILDVIRGIAEQTNLLALNAAIEAARAGEQGRGFAVVADEVRNLANKTQESTNEIQTMISSLQTQAKQSVELMVENAETAKVTREKSDQASQMLNTIQHEIGTIQDMNNQIAAAAEEQSQVAVEINENVVNVNDLARATVDDVQQNVQTAQNVNNVSDELHQTIKMFKI</sequence>
<feature type="domain" description="Methyl-accepting transducer" evidence="7">
    <location>
        <begin position="358"/>
        <end position="595"/>
    </location>
</feature>
<dbReference type="PROSITE" id="PS50111">
    <property type="entry name" value="CHEMOTAXIS_TRANSDUC_2"/>
    <property type="match status" value="1"/>
</dbReference>
<keyword evidence="6" id="KW-0472">Membrane</keyword>
<gene>
    <name evidence="8" type="ORF">A163_21535</name>
</gene>
<dbReference type="Gene3D" id="1.10.287.950">
    <property type="entry name" value="Methyl-accepting chemotaxis protein"/>
    <property type="match status" value="1"/>
</dbReference>
<comment type="subcellular location">
    <subcellularLocation>
        <location evidence="1">Membrane</location>
    </subcellularLocation>
</comment>
<dbReference type="PANTHER" id="PTHR32089:SF120">
    <property type="entry name" value="METHYL-ACCEPTING CHEMOTAXIS PROTEIN TLPQ"/>
    <property type="match status" value="1"/>
</dbReference>
<evidence type="ECO:0000313" key="9">
    <source>
        <dbReference type="Proteomes" id="UP000094638"/>
    </source>
</evidence>
<reference evidence="8 9" key="1">
    <citation type="journal article" date="2012" name="Science">
        <title>Ecological populations of bacteria act as socially cohesive units of antibiotic production and resistance.</title>
        <authorList>
            <person name="Cordero O.X."/>
            <person name="Wildschutte H."/>
            <person name="Kirkup B."/>
            <person name="Proehl S."/>
            <person name="Ngo L."/>
            <person name="Hussain F."/>
            <person name="Le Roux F."/>
            <person name="Mincer T."/>
            <person name="Polz M.F."/>
        </authorList>
    </citation>
    <scope>NUCLEOTIDE SEQUENCE [LARGE SCALE GENOMIC DNA]</scope>
    <source>
        <strain evidence="8 9">1F-267</strain>
    </source>
</reference>
<evidence type="ECO:0000313" key="8">
    <source>
        <dbReference type="EMBL" id="OEF48192.1"/>
    </source>
</evidence>
<name>A0ABX3B5V7_9VIBR</name>
<organism evidence="8 9">
    <name type="scientific">Vibrio tasmaniensis 1F-267</name>
    <dbReference type="NCBI Taxonomy" id="1191324"/>
    <lineage>
        <taxon>Bacteria</taxon>
        <taxon>Pseudomonadati</taxon>
        <taxon>Pseudomonadota</taxon>
        <taxon>Gammaproteobacteria</taxon>
        <taxon>Vibrionales</taxon>
        <taxon>Vibrionaceae</taxon>
        <taxon>Vibrio</taxon>
    </lineage>
</organism>
<dbReference type="Proteomes" id="UP000094638">
    <property type="component" value="Unassembled WGS sequence"/>
</dbReference>
<evidence type="ECO:0000259" key="7">
    <source>
        <dbReference type="PROSITE" id="PS50111"/>
    </source>
</evidence>
<keyword evidence="6" id="KW-1133">Transmembrane helix</keyword>
<protein>
    <submittedName>
        <fullName evidence="8">Chemotaxis protein</fullName>
    </submittedName>
</protein>
<keyword evidence="9" id="KW-1185">Reference proteome</keyword>
<feature type="transmembrane region" description="Helical" evidence="6">
    <location>
        <begin position="7"/>
        <end position="28"/>
    </location>
</feature>
<dbReference type="EMBL" id="AJZO02000184">
    <property type="protein sequence ID" value="OEF48192.1"/>
    <property type="molecule type" value="Genomic_DNA"/>
</dbReference>
<dbReference type="PANTHER" id="PTHR32089">
    <property type="entry name" value="METHYL-ACCEPTING CHEMOTAXIS PROTEIN MCPB"/>
    <property type="match status" value="1"/>
</dbReference>
<dbReference type="SUPFAM" id="SSF58104">
    <property type="entry name" value="Methyl-accepting chemotaxis protein (MCP) signaling domain"/>
    <property type="match status" value="1"/>
</dbReference>
<dbReference type="InterPro" id="IPR004089">
    <property type="entry name" value="MCPsignal_dom"/>
</dbReference>